<proteinExistence type="predicted"/>
<dbReference type="EMBL" id="GDIQ01009353">
    <property type="protein sequence ID" value="JAN85384.1"/>
    <property type="molecule type" value="Transcribed_RNA"/>
</dbReference>
<organism evidence="1">
    <name type="scientific">Daphnia magna</name>
    <dbReference type="NCBI Taxonomy" id="35525"/>
    <lineage>
        <taxon>Eukaryota</taxon>
        <taxon>Metazoa</taxon>
        <taxon>Ecdysozoa</taxon>
        <taxon>Arthropoda</taxon>
        <taxon>Crustacea</taxon>
        <taxon>Branchiopoda</taxon>
        <taxon>Diplostraca</taxon>
        <taxon>Cladocera</taxon>
        <taxon>Anomopoda</taxon>
        <taxon>Daphniidae</taxon>
        <taxon>Daphnia</taxon>
    </lineage>
</organism>
<evidence type="ECO:0000313" key="2">
    <source>
        <dbReference type="EMBL" id="KZS13509.1"/>
    </source>
</evidence>
<dbReference type="EMBL" id="LRGB01001125">
    <property type="protein sequence ID" value="KZS13509.1"/>
    <property type="molecule type" value="Genomic_DNA"/>
</dbReference>
<dbReference type="AlphaFoldDB" id="A0A0P6I7R2"/>
<evidence type="ECO:0000313" key="3">
    <source>
        <dbReference type="Proteomes" id="UP000076858"/>
    </source>
</evidence>
<dbReference type="Proteomes" id="UP000076858">
    <property type="component" value="Unassembled WGS sequence"/>
</dbReference>
<accession>A0A0P6I7R2</accession>
<reference evidence="1" key="1">
    <citation type="submission" date="2015-10" db="EMBL/GenBank/DDBJ databases">
        <title>EvidentialGene: Evidence-directed Construction of Complete mRNA Transcriptomes without Genomes.</title>
        <authorList>
            <person name="Gilbert D.G."/>
        </authorList>
    </citation>
    <scope>NUCLEOTIDE SEQUENCE</scope>
</reference>
<protein>
    <submittedName>
        <fullName evidence="1">Uncharacterized protein</fullName>
    </submittedName>
</protein>
<name>A0A0P6I7R2_9CRUS</name>
<reference evidence="2 3" key="2">
    <citation type="submission" date="2016-03" db="EMBL/GenBank/DDBJ databases">
        <title>EvidentialGene: Evidence-directed Construction of Genes on Genomes.</title>
        <authorList>
            <person name="Gilbert D.G."/>
            <person name="Choi J.-H."/>
            <person name="Mockaitis K."/>
            <person name="Colbourne J."/>
            <person name="Pfrender M."/>
        </authorList>
    </citation>
    <scope>NUCLEOTIDE SEQUENCE [LARGE SCALE GENOMIC DNA]</scope>
    <source>
        <strain evidence="2 3">Xinb3</strain>
        <tissue evidence="2">Complete organism</tissue>
    </source>
</reference>
<keyword evidence="3" id="KW-1185">Reference proteome</keyword>
<sequence length="65" mass="7240">MRNVASAVGAFTHMIQYAKLLPSKPISLLTSQQGCRDALVVFISFFSFDRRNLLGGKNKNKLLLI</sequence>
<gene>
    <name evidence="2" type="ORF">APZ42_021345</name>
</gene>
<evidence type="ECO:0000313" key="1">
    <source>
        <dbReference type="EMBL" id="JAN85384.1"/>
    </source>
</evidence>